<name>A0A3M8K752_9CORY</name>
<accession>A0A3M8K752</accession>
<evidence type="ECO:0000256" key="5">
    <source>
        <dbReference type="ARBA" id="ARBA00023136"/>
    </source>
</evidence>
<dbReference type="RefSeq" id="WP_123048277.1">
    <property type="nucleotide sequence ID" value="NZ_PTJO01000005.1"/>
</dbReference>
<feature type="transmembrane region" description="Helical" evidence="7">
    <location>
        <begin position="144"/>
        <end position="163"/>
    </location>
</feature>
<keyword evidence="5 7" id="KW-0472">Membrane</keyword>
<evidence type="ECO:0000313" key="9">
    <source>
        <dbReference type="Proteomes" id="UP000266975"/>
    </source>
</evidence>
<organism evidence="8 9">
    <name type="scientific">Corynebacterium alimapuense</name>
    <dbReference type="NCBI Taxonomy" id="1576874"/>
    <lineage>
        <taxon>Bacteria</taxon>
        <taxon>Bacillati</taxon>
        <taxon>Actinomycetota</taxon>
        <taxon>Actinomycetes</taxon>
        <taxon>Mycobacteriales</taxon>
        <taxon>Corynebacteriaceae</taxon>
        <taxon>Corynebacterium</taxon>
    </lineage>
</organism>
<dbReference type="AlphaFoldDB" id="A0A3M8K752"/>
<keyword evidence="4 7" id="KW-1133">Transmembrane helix</keyword>
<comment type="similarity">
    <text evidence="2">Belongs to the oxidase-dependent Fe transporter (OFeT) (TC 9.A.10.1) family.</text>
</comment>
<feature type="transmembrane region" description="Helical" evidence="7">
    <location>
        <begin position="269"/>
        <end position="289"/>
    </location>
</feature>
<comment type="subcellular location">
    <subcellularLocation>
        <location evidence="1">Membrane</location>
        <topology evidence="1">Multi-pass membrane protein</topology>
    </subcellularLocation>
</comment>
<evidence type="ECO:0000313" key="8">
    <source>
        <dbReference type="EMBL" id="RNE48344.1"/>
    </source>
</evidence>
<dbReference type="GO" id="GO:0033573">
    <property type="term" value="C:high-affinity iron permease complex"/>
    <property type="evidence" value="ECO:0007669"/>
    <property type="project" value="InterPro"/>
</dbReference>
<evidence type="ECO:0000256" key="2">
    <source>
        <dbReference type="ARBA" id="ARBA00008333"/>
    </source>
</evidence>
<gene>
    <name evidence="8" type="ORF">C5L39_07450</name>
</gene>
<dbReference type="GO" id="GO:0015093">
    <property type="term" value="F:ferrous iron transmembrane transporter activity"/>
    <property type="evidence" value="ECO:0007669"/>
    <property type="project" value="TreeGrafter"/>
</dbReference>
<keyword evidence="3 7" id="KW-0812">Transmembrane</keyword>
<evidence type="ECO:0000256" key="3">
    <source>
        <dbReference type="ARBA" id="ARBA00022692"/>
    </source>
</evidence>
<dbReference type="InterPro" id="IPR004923">
    <property type="entry name" value="FTR1/Fip1/EfeU"/>
</dbReference>
<feature type="transmembrane region" description="Helical" evidence="7">
    <location>
        <begin position="39"/>
        <end position="59"/>
    </location>
</feature>
<feature type="compositionally biased region" description="Low complexity" evidence="6">
    <location>
        <begin position="307"/>
        <end position="337"/>
    </location>
</feature>
<evidence type="ECO:0000256" key="6">
    <source>
        <dbReference type="SAM" id="MobiDB-lite"/>
    </source>
</evidence>
<dbReference type="PANTHER" id="PTHR31632">
    <property type="entry name" value="IRON TRANSPORTER FTH1"/>
    <property type="match status" value="1"/>
</dbReference>
<evidence type="ECO:0000256" key="1">
    <source>
        <dbReference type="ARBA" id="ARBA00004141"/>
    </source>
</evidence>
<proteinExistence type="inferred from homology"/>
<dbReference type="NCBIfam" id="NF041756">
    <property type="entry name" value="EfeU"/>
    <property type="match status" value="1"/>
</dbReference>
<feature type="transmembrane region" description="Helical" evidence="7">
    <location>
        <begin position="104"/>
        <end position="124"/>
    </location>
</feature>
<dbReference type="Proteomes" id="UP000266975">
    <property type="component" value="Unassembled WGS sequence"/>
</dbReference>
<feature type="region of interest" description="Disordered" evidence="6">
    <location>
        <begin position="296"/>
        <end position="346"/>
    </location>
</feature>
<evidence type="ECO:0000256" key="7">
    <source>
        <dbReference type="SAM" id="Phobius"/>
    </source>
</evidence>
<protein>
    <submittedName>
        <fullName evidence="8">High-affinity Fe2+/Pb2+ permease</fullName>
    </submittedName>
</protein>
<dbReference type="EMBL" id="PTJO01000005">
    <property type="protein sequence ID" value="RNE48344.1"/>
    <property type="molecule type" value="Genomic_DNA"/>
</dbReference>
<dbReference type="PANTHER" id="PTHR31632:SF2">
    <property type="entry name" value="PLASMA MEMBRANE IRON PERMEASE"/>
    <property type="match status" value="1"/>
</dbReference>
<evidence type="ECO:0000256" key="4">
    <source>
        <dbReference type="ARBA" id="ARBA00022989"/>
    </source>
</evidence>
<dbReference type="Pfam" id="PF03239">
    <property type="entry name" value="FTR1"/>
    <property type="match status" value="1"/>
</dbReference>
<keyword evidence="9" id="KW-1185">Reference proteome</keyword>
<reference evidence="8 9" key="1">
    <citation type="submission" date="2018-02" db="EMBL/GenBank/DDBJ databases">
        <title>Corynebacterium alimpuense sp. nov., a marine obligate actinomycete isolated from sediments of Valparaiso bay, Chile.</title>
        <authorList>
            <person name="Claverias F."/>
            <person name="Gonzales-Siles L."/>
            <person name="Salva-Serra F."/>
            <person name="Inganaes E."/>
            <person name="Molin K."/>
            <person name="Cumsille A."/>
            <person name="Undabarrena A."/>
            <person name="Couve E."/>
            <person name="Moore E.R.B."/>
            <person name="Gomila M."/>
            <person name="Camara B."/>
        </authorList>
    </citation>
    <scope>NUCLEOTIDE SEQUENCE [LARGE SCALE GENOMIC DNA]</scope>
    <source>
        <strain evidence="8 9">CCUG 69366</strain>
    </source>
</reference>
<feature type="transmembrane region" description="Helical" evidence="7">
    <location>
        <begin position="71"/>
        <end position="92"/>
    </location>
</feature>
<dbReference type="OrthoDB" id="7260758at2"/>
<feature type="transmembrane region" description="Helical" evidence="7">
    <location>
        <begin position="175"/>
        <end position="195"/>
    </location>
</feature>
<sequence>MFFAAFLIGLREGLEAALIIGILLAYVRRRGHDSARTKIWWGVGIAVVGSLLIGAALTFGRYSLSFKGQEIIGGTMSILAVAMVTWMVFWMMRIGGRLKSDLEEGADAALAAGAWGIFWIAFVSVGREGIETTIILWGWTNSPAALLGALLGILSAVGLGFGLYRGILRINLGTFFNWSGVFLIIVAAGILAYGIHDLQEAAVLPGPFSGDPIAPTHPRTGEVLTGFATYPFWGAAYPFGWAFNFEHLIEPSGVLAAFLKGTVGFVPQMTWLEVTAWAVYLLVVFPAFLRQVKANRRPRPKPASESPAGPADPATPAGPDELVPADTPAAPTSSAKPQADSSPTKI</sequence>
<feature type="transmembrane region" description="Helical" evidence="7">
    <location>
        <begin position="6"/>
        <end position="27"/>
    </location>
</feature>
<comment type="caution">
    <text evidence="8">The sequence shown here is derived from an EMBL/GenBank/DDBJ whole genome shotgun (WGS) entry which is preliminary data.</text>
</comment>